<reference evidence="5" key="1">
    <citation type="submission" date="2022-09" db="EMBL/GenBank/DDBJ databases">
        <authorList>
            <person name="Yuan C."/>
            <person name="Ke Z."/>
        </authorList>
    </citation>
    <scope>NUCLEOTIDE SEQUENCE</scope>
    <source>
        <strain evidence="5">LB-8</strain>
    </source>
</reference>
<evidence type="ECO:0000256" key="3">
    <source>
        <dbReference type="ARBA" id="ARBA00023163"/>
    </source>
</evidence>
<dbReference type="Gene3D" id="1.10.260.40">
    <property type="entry name" value="lambda repressor-like DNA-binding domains"/>
    <property type="match status" value="1"/>
</dbReference>
<dbReference type="InterPro" id="IPR001761">
    <property type="entry name" value="Peripla_BP/Lac1_sug-bd_dom"/>
</dbReference>
<gene>
    <name evidence="5" type="ORF">OCK74_24250</name>
</gene>
<feature type="domain" description="HTH lacI-type" evidence="4">
    <location>
        <begin position="6"/>
        <end position="60"/>
    </location>
</feature>
<comment type="caution">
    <text evidence="5">The sequence shown here is derived from an EMBL/GenBank/DDBJ whole genome shotgun (WGS) entry which is preliminary data.</text>
</comment>
<proteinExistence type="predicted"/>
<dbReference type="InterPro" id="IPR010982">
    <property type="entry name" value="Lambda_DNA-bd_dom_sf"/>
</dbReference>
<dbReference type="PROSITE" id="PS00356">
    <property type="entry name" value="HTH_LACI_1"/>
    <property type="match status" value="1"/>
</dbReference>
<evidence type="ECO:0000259" key="4">
    <source>
        <dbReference type="PROSITE" id="PS50932"/>
    </source>
</evidence>
<dbReference type="PANTHER" id="PTHR30146">
    <property type="entry name" value="LACI-RELATED TRANSCRIPTIONAL REPRESSOR"/>
    <property type="match status" value="1"/>
</dbReference>
<evidence type="ECO:0000313" key="5">
    <source>
        <dbReference type="EMBL" id="MCU7552253.1"/>
    </source>
</evidence>
<dbReference type="SUPFAM" id="SSF53822">
    <property type="entry name" value="Periplasmic binding protein-like I"/>
    <property type="match status" value="1"/>
</dbReference>
<dbReference type="Pfam" id="PF00532">
    <property type="entry name" value="Peripla_BP_1"/>
    <property type="match status" value="1"/>
</dbReference>
<organism evidence="5 6">
    <name type="scientific">Paraflavisolibacter caeni</name>
    <dbReference type="NCBI Taxonomy" id="2982496"/>
    <lineage>
        <taxon>Bacteria</taxon>
        <taxon>Pseudomonadati</taxon>
        <taxon>Bacteroidota</taxon>
        <taxon>Chitinophagia</taxon>
        <taxon>Chitinophagales</taxon>
        <taxon>Chitinophagaceae</taxon>
        <taxon>Paraflavisolibacter</taxon>
    </lineage>
</organism>
<dbReference type="Proteomes" id="UP001155483">
    <property type="component" value="Unassembled WGS sequence"/>
</dbReference>
<keyword evidence="2" id="KW-0238">DNA-binding</keyword>
<name>A0A9X2XPV1_9BACT</name>
<evidence type="ECO:0000313" key="6">
    <source>
        <dbReference type="Proteomes" id="UP001155483"/>
    </source>
</evidence>
<evidence type="ECO:0000256" key="2">
    <source>
        <dbReference type="ARBA" id="ARBA00023125"/>
    </source>
</evidence>
<dbReference type="PROSITE" id="PS50932">
    <property type="entry name" value="HTH_LACI_2"/>
    <property type="match status" value="1"/>
</dbReference>
<dbReference type="GO" id="GO:0000976">
    <property type="term" value="F:transcription cis-regulatory region binding"/>
    <property type="evidence" value="ECO:0007669"/>
    <property type="project" value="TreeGrafter"/>
</dbReference>
<keyword evidence="1" id="KW-0805">Transcription regulation</keyword>
<keyword evidence="6" id="KW-1185">Reference proteome</keyword>
<dbReference type="SMART" id="SM00354">
    <property type="entry name" value="HTH_LACI"/>
    <property type="match status" value="1"/>
</dbReference>
<keyword evidence="3" id="KW-0804">Transcription</keyword>
<evidence type="ECO:0000256" key="1">
    <source>
        <dbReference type="ARBA" id="ARBA00023015"/>
    </source>
</evidence>
<dbReference type="CDD" id="cd01392">
    <property type="entry name" value="HTH_LacI"/>
    <property type="match status" value="1"/>
</dbReference>
<dbReference type="GO" id="GO:0003700">
    <property type="term" value="F:DNA-binding transcription factor activity"/>
    <property type="evidence" value="ECO:0007669"/>
    <property type="project" value="TreeGrafter"/>
</dbReference>
<dbReference type="RefSeq" id="WP_279299689.1">
    <property type="nucleotide sequence ID" value="NZ_JAOTIF010000031.1"/>
</dbReference>
<dbReference type="EMBL" id="JAOTIF010000031">
    <property type="protein sequence ID" value="MCU7552253.1"/>
    <property type="molecule type" value="Genomic_DNA"/>
</dbReference>
<dbReference type="SUPFAM" id="SSF47413">
    <property type="entry name" value="lambda repressor-like DNA-binding domains"/>
    <property type="match status" value="1"/>
</dbReference>
<reference evidence="5" key="2">
    <citation type="submission" date="2023-04" db="EMBL/GenBank/DDBJ databases">
        <title>Paracnuella aquatica gen. nov., sp. nov., a member of the family Chitinophagaceae isolated from a hot spring.</title>
        <authorList>
            <person name="Wang C."/>
        </authorList>
    </citation>
    <scope>NUCLEOTIDE SEQUENCE</scope>
    <source>
        <strain evidence="5">LB-8</strain>
    </source>
</reference>
<sequence>MQVKEVTIYDLAKIANVSASTVSRALKDNPSVNELTKKKIIELSGALGYRPNRFASDLRSKKTNTIGVLVSKLNRDFLTSVLSGIEQEATKAKYDVVISLSEESPEREVEQIAHLFNKRVDGLIVALSCNTNILSRFDVFSNKKMPVVFIDNVEEDGPGIKIMVDNYKAGYEAAVHLIQQGCRNLMHVAGSLNKKSYSDRWKGYQSALSKFGLRCRKDDLLVSDFSEEDCILIAQQIMQRKELPDGIFIADDLCAALFTQRFQRAGIKIPEDIALVGFNNDMVSWVVEPQLTTFNYPGFEIGAKAAETLIEEINFGTTQERYCIVMNSELLVRASTTRTKSNKIKR</sequence>
<dbReference type="Pfam" id="PF00356">
    <property type="entry name" value="LacI"/>
    <property type="match status" value="1"/>
</dbReference>
<protein>
    <submittedName>
        <fullName evidence="5">LacI family transcriptional regulator</fullName>
    </submittedName>
</protein>
<dbReference type="Gene3D" id="3.40.50.2300">
    <property type="match status" value="2"/>
</dbReference>
<dbReference type="InterPro" id="IPR000843">
    <property type="entry name" value="HTH_LacI"/>
</dbReference>
<dbReference type="InterPro" id="IPR028082">
    <property type="entry name" value="Peripla_BP_I"/>
</dbReference>
<dbReference type="PANTHER" id="PTHR30146:SF109">
    <property type="entry name" value="HTH-TYPE TRANSCRIPTIONAL REGULATOR GALS"/>
    <property type="match status" value="1"/>
</dbReference>
<dbReference type="CDD" id="cd06267">
    <property type="entry name" value="PBP1_LacI_sugar_binding-like"/>
    <property type="match status" value="1"/>
</dbReference>
<accession>A0A9X2XPV1</accession>
<dbReference type="AlphaFoldDB" id="A0A9X2XPV1"/>